<dbReference type="Proteomes" id="UP000092460">
    <property type="component" value="Unassembled WGS sequence"/>
</dbReference>
<evidence type="ECO:0000313" key="2">
    <source>
        <dbReference type="Proteomes" id="UP000092460"/>
    </source>
</evidence>
<dbReference type="VEuPathDB" id="VectorBase:GPPI044419"/>
<dbReference type="EMBL" id="JXJN01022758">
    <property type="status" value="NOT_ANNOTATED_CDS"/>
    <property type="molecule type" value="Genomic_DNA"/>
</dbReference>
<keyword evidence="2" id="KW-1185">Reference proteome</keyword>
<sequence length="147" mass="17408">MFTKYNYELHDVLSRPLREYPDLRRPWRASPNRFYKELARGLSVELNCTVTVPRVIRTLQTVRDAFKKLEAGSAHTALTSYVWYAEELICKQAAKTMRRLLAREKAAKEDTRRKKNFVDSKRARRFSKVDNWGISFWTTFEKASNIE</sequence>
<dbReference type="EnsemblMetazoa" id="GPPI044419-RA">
    <property type="protein sequence ID" value="GPPI044419-PA"/>
    <property type="gene ID" value="GPPI044419"/>
</dbReference>
<dbReference type="AlphaFoldDB" id="A0A1B0BYP5"/>
<reference evidence="2" key="1">
    <citation type="submission" date="2015-01" db="EMBL/GenBank/DDBJ databases">
        <authorList>
            <person name="Aksoy S."/>
            <person name="Warren W."/>
            <person name="Wilson R.K."/>
        </authorList>
    </citation>
    <scope>NUCLEOTIDE SEQUENCE [LARGE SCALE GENOMIC DNA]</scope>
    <source>
        <strain evidence="2">IAEA</strain>
    </source>
</reference>
<proteinExistence type="predicted"/>
<evidence type="ECO:0000313" key="1">
    <source>
        <dbReference type="EnsemblMetazoa" id="GPPI044419-PA"/>
    </source>
</evidence>
<reference evidence="1" key="2">
    <citation type="submission" date="2020-05" db="UniProtKB">
        <authorList>
            <consortium name="EnsemblMetazoa"/>
        </authorList>
    </citation>
    <scope>IDENTIFICATION</scope>
    <source>
        <strain evidence="1">IAEA</strain>
    </source>
</reference>
<accession>A0A1B0BYP5</accession>
<protein>
    <submittedName>
        <fullName evidence="1">Uncharacterized protein</fullName>
    </submittedName>
</protein>
<name>A0A1B0BYP5_9MUSC</name>
<organism evidence="1 2">
    <name type="scientific">Glossina palpalis gambiensis</name>
    <dbReference type="NCBI Taxonomy" id="67801"/>
    <lineage>
        <taxon>Eukaryota</taxon>
        <taxon>Metazoa</taxon>
        <taxon>Ecdysozoa</taxon>
        <taxon>Arthropoda</taxon>
        <taxon>Hexapoda</taxon>
        <taxon>Insecta</taxon>
        <taxon>Pterygota</taxon>
        <taxon>Neoptera</taxon>
        <taxon>Endopterygota</taxon>
        <taxon>Diptera</taxon>
        <taxon>Brachycera</taxon>
        <taxon>Muscomorpha</taxon>
        <taxon>Hippoboscoidea</taxon>
        <taxon>Glossinidae</taxon>
        <taxon>Glossina</taxon>
    </lineage>
</organism>